<accession>A0AB38P1Y4</accession>
<dbReference type="InterPro" id="IPR019684">
    <property type="entry name" value="HofP"/>
</dbReference>
<name>A0AB38P1Y4_9ENTR</name>
<reference evidence="2 3" key="1">
    <citation type="journal article" date="2019" name="Sci. Rep.">
        <title>Differences in resource use lead to coexistence of seed-transmitted microbial populations.</title>
        <authorList>
            <person name="Torres-Cortes G."/>
            <person name="Garcia B.J."/>
            <person name="Compant S."/>
            <person name="Rezki S."/>
            <person name="Jones P."/>
            <person name="Preveaux A."/>
            <person name="Briand M."/>
            <person name="Roulet A."/>
            <person name="Bouchez O."/>
            <person name="Jacobson D."/>
            <person name="Barret M."/>
        </authorList>
    </citation>
    <scope>NUCLEOTIDE SEQUENCE [LARGE SCALE GENOMIC DNA]</scope>
    <source>
        <strain evidence="2 3">CFBP13530</strain>
    </source>
</reference>
<dbReference type="RefSeq" id="WP_137273257.1">
    <property type="nucleotide sequence ID" value="NZ_JBBBWV010000007.1"/>
</dbReference>
<protein>
    <submittedName>
        <fullName evidence="2">DUF2531 domain-containing protein</fullName>
    </submittedName>
</protein>
<comment type="caution">
    <text evidence="2">The sequence shown here is derived from an EMBL/GenBank/DDBJ whole genome shotgun (WGS) entry which is preliminary data.</text>
</comment>
<dbReference type="EMBL" id="QGAL01000007">
    <property type="protein sequence ID" value="TKK16030.1"/>
    <property type="molecule type" value="Genomic_DNA"/>
</dbReference>
<dbReference type="Proteomes" id="UP000306327">
    <property type="component" value="Unassembled WGS sequence"/>
</dbReference>
<organism evidence="2 3">
    <name type="scientific">Enterobacter cancerogenus</name>
    <dbReference type="NCBI Taxonomy" id="69218"/>
    <lineage>
        <taxon>Bacteria</taxon>
        <taxon>Pseudomonadati</taxon>
        <taxon>Pseudomonadota</taxon>
        <taxon>Gammaproteobacteria</taxon>
        <taxon>Enterobacterales</taxon>
        <taxon>Enterobacteriaceae</taxon>
        <taxon>Enterobacter</taxon>
        <taxon>Enterobacter cloacae complex</taxon>
    </lineage>
</organism>
<evidence type="ECO:0000256" key="1">
    <source>
        <dbReference type="SAM" id="MobiDB-lite"/>
    </source>
</evidence>
<feature type="region of interest" description="Disordered" evidence="1">
    <location>
        <begin position="96"/>
        <end position="121"/>
    </location>
</feature>
<evidence type="ECO:0000313" key="2">
    <source>
        <dbReference type="EMBL" id="TKK16030.1"/>
    </source>
</evidence>
<evidence type="ECO:0000313" key="3">
    <source>
        <dbReference type="Proteomes" id="UP000306327"/>
    </source>
</evidence>
<dbReference type="AlphaFoldDB" id="A0AB38P1Y4"/>
<dbReference type="Pfam" id="PF10748">
    <property type="entry name" value="HofP"/>
    <property type="match status" value="1"/>
</dbReference>
<proteinExistence type="predicted"/>
<sequence length="121" mass="13974">MGHSMRLMIVASLVCLTGMRDPFQPPPDTCLTGQLPQWRYQGKVNDVGFMQDGQQRWHRVKQDQRLLTGWRVMAMDEQQLTVDVGETCDPRQWIWQREGTKKHEDKDSPAVNGPQRVAVGR</sequence>
<feature type="compositionally biased region" description="Basic and acidic residues" evidence="1">
    <location>
        <begin position="98"/>
        <end position="108"/>
    </location>
</feature>
<gene>
    <name evidence="2" type="ORF">EcCFBP13530_19410</name>
</gene>